<gene>
    <name evidence="1" type="ORF">OSTQU699_LOCUS1644</name>
</gene>
<evidence type="ECO:0000313" key="1">
    <source>
        <dbReference type="EMBL" id="CAD7696283.1"/>
    </source>
</evidence>
<protein>
    <submittedName>
        <fullName evidence="1">Uncharacterized protein</fullName>
    </submittedName>
</protein>
<proteinExistence type="predicted"/>
<keyword evidence="2" id="KW-1185">Reference proteome</keyword>
<dbReference type="EMBL" id="CAJHUC010000454">
    <property type="protein sequence ID" value="CAD7696283.1"/>
    <property type="molecule type" value="Genomic_DNA"/>
</dbReference>
<dbReference type="InterPro" id="IPR032801">
    <property type="entry name" value="PXL2A/B/C"/>
</dbReference>
<organism evidence="1 2">
    <name type="scientific">Ostreobium quekettii</name>
    <dbReference type="NCBI Taxonomy" id="121088"/>
    <lineage>
        <taxon>Eukaryota</taxon>
        <taxon>Viridiplantae</taxon>
        <taxon>Chlorophyta</taxon>
        <taxon>core chlorophytes</taxon>
        <taxon>Ulvophyceae</taxon>
        <taxon>TCBD clade</taxon>
        <taxon>Bryopsidales</taxon>
        <taxon>Ostreobineae</taxon>
        <taxon>Ostreobiaceae</taxon>
        <taxon>Ostreobium</taxon>
    </lineage>
</organism>
<dbReference type="PANTHER" id="PTHR28630">
    <property type="match status" value="1"/>
</dbReference>
<comment type="caution">
    <text evidence="1">The sequence shown here is derived from an EMBL/GenBank/DDBJ whole genome shotgun (WGS) entry which is preliminary data.</text>
</comment>
<reference evidence="1" key="1">
    <citation type="submission" date="2020-12" db="EMBL/GenBank/DDBJ databases">
        <authorList>
            <person name="Iha C."/>
        </authorList>
    </citation>
    <scope>NUCLEOTIDE SEQUENCE</scope>
</reference>
<evidence type="ECO:0000313" key="2">
    <source>
        <dbReference type="Proteomes" id="UP000708148"/>
    </source>
</evidence>
<dbReference type="PANTHER" id="PTHR28630:SF3">
    <property type="entry name" value="PEROXIREDOXIN-LIKE 2C"/>
    <property type="match status" value="1"/>
</dbReference>
<dbReference type="Proteomes" id="UP000708148">
    <property type="component" value="Unassembled WGS sequence"/>
</dbReference>
<dbReference type="AlphaFoldDB" id="A0A8S1IMI7"/>
<accession>A0A8S1IMI7</accession>
<dbReference type="Pfam" id="PF13911">
    <property type="entry name" value="AhpC-TSA_2"/>
    <property type="match status" value="1"/>
</dbReference>
<name>A0A8S1IMI7_9CHLO</name>
<sequence length="293" mass="31263">MSAAMKMSMPRADASTRISIGSVHSAHSHLRVSSKHSGRQAARCAVVAEASSELGALSGIEVVGLQSGALTDVTSLCKQTSGSPCIMVFFTHWGDLGSWEYAQRLVKVLPKLEDAGIEIVATGLGSVSGGREFSKCTGFPLDRLYADPAGECHRALGFNPGFARDADISPYIKLLTMLAGVGSPGTIQEVLRGYIGDRESKPVYDQASPFDLLGTGYQRPFELATLRLKNMVDILPKWEKLCPPDNNLLVQQGGTLVFKGDEVVFKHEDSGILKTADVEELLAAVAPAAADQQ</sequence>
<dbReference type="OrthoDB" id="40334at2759"/>